<dbReference type="RefSeq" id="WP_125485224.1">
    <property type="nucleotide sequence ID" value="NZ_RSDW01000001.1"/>
</dbReference>
<comment type="caution">
    <text evidence="3">The sequence shown here is derived from an EMBL/GenBank/DDBJ whole genome shotgun (WGS) entry which is preliminary data.</text>
</comment>
<sequence>MSRWKSLAFFALTVALVSSVSVAPAQVSINIGTPPVCPYGYFDYAPYNCAPYGYYGPDWFTGGVFIGAGPWFHGPHGFYGHVDNRYDPHHGYNGPMPERNEQAFTHFHANEARDGQGHVGNAGHNPGGEHSAGFQGHGGGGHSGGHH</sequence>
<feature type="compositionally biased region" description="Gly residues" evidence="1">
    <location>
        <begin position="135"/>
        <end position="147"/>
    </location>
</feature>
<evidence type="ECO:0000313" key="3">
    <source>
        <dbReference type="EMBL" id="RSL16646.1"/>
    </source>
</evidence>
<gene>
    <name evidence="3" type="ORF">EDE15_2167</name>
</gene>
<evidence type="ECO:0000256" key="1">
    <source>
        <dbReference type="SAM" id="MobiDB-lite"/>
    </source>
</evidence>
<organism evidence="3 4">
    <name type="scientific">Edaphobacter aggregans</name>
    <dbReference type="NCBI Taxonomy" id="570835"/>
    <lineage>
        <taxon>Bacteria</taxon>
        <taxon>Pseudomonadati</taxon>
        <taxon>Acidobacteriota</taxon>
        <taxon>Terriglobia</taxon>
        <taxon>Terriglobales</taxon>
        <taxon>Acidobacteriaceae</taxon>
        <taxon>Edaphobacter</taxon>
    </lineage>
</organism>
<feature type="signal peptide" evidence="2">
    <location>
        <begin position="1"/>
        <end position="25"/>
    </location>
</feature>
<evidence type="ECO:0000256" key="2">
    <source>
        <dbReference type="SAM" id="SignalP"/>
    </source>
</evidence>
<protein>
    <submittedName>
        <fullName evidence="3">Uncharacterized protein</fullName>
    </submittedName>
</protein>
<evidence type="ECO:0000313" key="4">
    <source>
        <dbReference type="Proteomes" id="UP000269669"/>
    </source>
</evidence>
<dbReference type="Proteomes" id="UP000269669">
    <property type="component" value="Unassembled WGS sequence"/>
</dbReference>
<dbReference type="AlphaFoldDB" id="A0A3R9WGE7"/>
<dbReference type="EMBL" id="RSDW01000001">
    <property type="protein sequence ID" value="RSL16646.1"/>
    <property type="molecule type" value="Genomic_DNA"/>
</dbReference>
<proteinExistence type="predicted"/>
<feature type="region of interest" description="Disordered" evidence="1">
    <location>
        <begin position="113"/>
        <end position="147"/>
    </location>
</feature>
<keyword evidence="2" id="KW-0732">Signal</keyword>
<accession>A0A3R9WGE7</accession>
<keyword evidence="4" id="KW-1185">Reference proteome</keyword>
<dbReference type="OrthoDB" id="122916at2"/>
<name>A0A3R9WGE7_9BACT</name>
<reference evidence="3 4" key="1">
    <citation type="submission" date="2018-12" db="EMBL/GenBank/DDBJ databases">
        <title>Sequencing of bacterial isolates from soil warming experiment in Harvard Forest, Massachusetts, USA.</title>
        <authorList>
            <person name="Deangelis K."/>
        </authorList>
    </citation>
    <scope>NUCLEOTIDE SEQUENCE [LARGE SCALE GENOMIC DNA]</scope>
    <source>
        <strain evidence="3 4">EB153</strain>
    </source>
</reference>
<feature type="chain" id="PRO_5018714314" evidence="2">
    <location>
        <begin position="26"/>
        <end position="147"/>
    </location>
</feature>